<dbReference type="EMBL" id="SDHZ01000001">
    <property type="protein sequence ID" value="RXK85779.1"/>
    <property type="molecule type" value="Genomic_DNA"/>
</dbReference>
<protein>
    <submittedName>
        <fullName evidence="2">Glycoside hydrolase family 88 protein</fullName>
    </submittedName>
</protein>
<reference evidence="2 3" key="1">
    <citation type="submission" date="2019-01" db="EMBL/GenBank/DDBJ databases">
        <title>Filimonas sp. strain TTM-71.</title>
        <authorList>
            <person name="Chen W.-M."/>
        </authorList>
    </citation>
    <scope>NUCLEOTIDE SEQUENCE [LARGE SCALE GENOMIC DNA]</scope>
    <source>
        <strain evidence="2 3">TTM-71</strain>
    </source>
</reference>
<evidence type="ECO:0000313" key="2">
    <source>
        <dbReference type="EMBL" id="RXK85779.1"/>
    </source>
</evidence>
<dbReference type="InterPro" id="IPR010905">
    <property type="entry name" value="Glyco_hydro_88"/>
</dbReference>
<keyword evidence="3" id="KW-1185">Reference proteome</keyword>
<dbReference type="InterPro" id="IPR012341">
    <property type="entry name" value="6hp_glycosidase-like_sf"/>
</dbReference>
<dbReference type="Proteomes" id="UP000290545">
    <property type="component" value="Unassembled WGS sequence"/>
</dbReference>
<dbReference type="InterPro" id="IPR052043">
    <property type="entry name" value="PolySaccharide_Degr_Enz"/>
</dbReference>
<dbReference type="OrthoDB" id="258246at2"/>
<dbReference type="RefSeq" id="WP_129001531.1">
    <property type="nucleotide sequence ID" value="NZ_SDHZ01000001.1"/>
</dbReference>
<keyword evidence="1 2" id="KW-0378">Hydrolase</keyword>
<dbReference type="Pfam" id="PF07470">
    <property type="entry name" value="Glyco_hydro_88"/>
    <property type="match status" value="1"/>
</dbReference>
<comment type="caution">
    <text evidence="2">The sequence shown here is derived from an EMBL/GenBank/DDBJ whole genome shotgun (WGS) entry which is preliminary data.</text>
</comment>
<proteinExistence type="predicted"/>
<dbReference type="AlphaFoldDB" id="A0A4Q1DB99"/>
<evidence type="ECO:0000256" key="1">
    <source>
        <dbReference type="ARBA" id="ARBA00022801"/>
    </source>
</evidence>
<dbReference type="PANTHER" id="PTHR33886">
    <property type="entry name" value="UNSATURATED RHAMNOGALACTURONAN HYDROLASE (EUROFUNG)"/>
    <property type="match status" value="1"/>
</dbReference>
<dbReference type="GO" id="GO:0016787">
    <property type="term" value="F:hydrolase activity"/>
    <property type="evidence" value="ECO:0007669"/>
    <property type="project" value="UniProtKB-KW"/>
</dbReference>
<dbReference type="Gene3D" id="1.50.10.10">
    <property type="match status" value="1"/>
</dbReference>
<dbReference type="GO" id="GO:0005975">
    <property type="term" value="P:carbohydrate metabolic process"/>
    <property type="evidence" value="ECO:0007669"/>
    <property type="project" value="InterPro"/>
</dbReference>
<sequence>MKRFIAVALAGAVLASGCSTSRKLPARDEVLTVMRKTNQYFMDKWPDAGKSIVTNKERPSHIWTRAVYYEGLMALYAIDKQTAYYDYAVQWGQKHDWDMPGGIATRNADNHCCGQTYLDLYAIDKNEAYIKNIKASMDAMVKSDKNDDWWWIDALQMAMPVFTKLGVVYNDTSYFHKMYEMYAFTKHQHGGKGLYNAADHLWWRDKDFVPPYKEPNGEDCYWSRGNGWVVAALARTLEQLPKSDSHYGEYLEDFKDMCAALLPIQRADGYWNASLHDANNYGGKETSGTALFVYGMAWGINKGILDKKIYLPVVLKAWNVMVKESVHADGKLGYVQSTGKEPKDGQPVGYDKIPDFEDFGLGCFLLAGSEVWKLR</sequence>
<dbReference type="PANTHER" id="PTHR33886:SF8">
    <property type="entry name" value="UNSATURATED RHAMNOGALACTURONAN HYDROLASE (EUROFUNG)"/>
    <property type="match status" value="1"/>
</dbReference>
<dbReference type="PROSITE" id="PS51257">
    <property type="entry name" value="PROKAR_LIPOPROTEIN"/>
    <property type="match status" value="1"/>
</dbReference>
<name>A0A4Q1DB99_9BACT</name>
<accession>A0A4Q1DB99</accession>
<dbReference type="SUPFAM" id="SSF48208">
    <property type="entry name" value="Six-hairpin glycosidases"/>
    <property type="match status" value="1"/>
</dbReference>
<evidence type="ECO:0000313" key="3">
    <source>
        <dbReference type="Proteomes" id="UP000290545"/>
    </source>
</evidence>
<dbReference type="InterPro" id="IPR008928">
    <property type="entry name" value="6-hairpin_glycosidase_sf"/>
</dbReference>
<gene>
    <name evidence="2" type="ORF">ESB13_02900</name>
</gene>
<organism evidence="2 3">
    <name type="scientific">Filimonas effusa</name>
    <dbReference type="NCBI Taxonomy" id="2508721"/>
    <lineage>
        <taxon>Bacteria</taxon>
        <taxon>Pseudomonadati</taxon>
        <taxon>Bacteroidota</taxon>
        <taxon>Chitinophagia</taxon>
        <taxon>Chitinophagales</taxon>
        <taxon>Chitinophagaceae</taxon>
        <taxon>Filimonas</taxon>
    </lineage>
</organism>